<evidence type="ECO:0000313" key="3">
    <source>
        <dbReference type="EMBL" id="EFN52019.1"/>
    </source>
</evidence>
<reference evidence="3 4" key="1">
    <citation type="journal article" date="2010" name="Plant Cell">
        <title>The Chlorella variabilis NC64A genome reveals adaptation to photosymbiosis, coevolution with viruses, and cryptic sex.</title>
        <authorList>
            <person name="Blanc G."/>
            <person name="Duncan G."/>
            <person name="Agarkova I."/>
            <person name="Borodovsky M."/>
            <person name="Gurnon J."/>
            <person name="Kuo A."/>
            <person name="Lindquist E."/>
            <person name="Lucas S."/>
            <person name="Pangilinan J."/>
            <person name="Polle J."/>
            <person name="Salamov A."/>
            <person name="Terry A."/>
            <person name="Yamada T."/>
            <person name="Dunigan D.D."/>
            <person name="Grigoriev I.V."/>
            <person name="Claverie J.M."/>
            <person name="Van Etten J.L."/>
        </authorList>
    </citation>
    <scope>NUCLEOTIDE SEQUENCE [LARGE SCALE GENOMIC DNA]</scope>
    <source>
        <strain evidence="3 4">NC64A</strain>
    </source>
</reference>
<protein>
    <submittedName>
        <fullName evidence="3">Uncharacterized protein</fullName>
    </submittedName>
</protein>
<dbReference type="AlphaFoldDB" id="E1ZQG7"/>
<feature type="compositionally biased region" description="Low complexity" evidence="1">
    <location>
        <begin position="349"/>
        <end position="358"/>
    </location>
</feature>
<accession>E1ZQG7</accession>
<sequence length="393" mass="41336">MPLAVLGALLVLPSMAEAEDTYNLAVNTARVWLTQMEEVAAEAQDAAATAGLPPVDLNFTITRDHSMQLEGYMVAADGQFPFGWSPSEIFYNAPALASTPLRLDACAVAAILTGDIRSWDDPQLVELNPESPLPDLPLTLVYLNLSMPITQSLTQYLSAECPAWEYGVTDNLEDVVAAWGDDLISSADVGGTWQAVNATPGAISIGGSMPVGQYVAEYPAAMQYAVLQVADGTFVPPDGQLNETAVAELAARAPIPANASGDWAYMYATPPGLYPILYWGFATVPRDLTAKGPRGHYIKDTVGYLLTEEGQAMVAATNEYQLPGQLMPAALEFWKSIKVSEDQVVTGIPTPASEAHTPTPAPAPSPASSSCRTVSLAPLLAVVAAAAAALALA</sequence>
<proteinExistence type="predicted"/>
<dbReference type="Gene3D" id="3.40.190.10">
    <property type="entry name" value="Periplasmic binding protein-like II"/>
    <property type="match status" value="1"/>
</dbReference>
<name>E1ZQG7_CHLVA</name>
<dbReference type="eggNOG" id="ENOG502RXVU">
    <property type="taxonomic scope" value="Eukaryota"/>
</dbReference>
<organism evidence="4">
    <name type="scientific">Chlorella variabilis</name>
    <name type="common">Green alga</name>
    <dbReference type="NCBI Taxonomy" id="554065"/>
    <lineage>
        <taxon>Eukaryota</taxon>
        <taxon>Viridiplantae</taxon>
        <taxon>Chlorophyta</taxon>
        <taxon>core chlorophytes</taxon>
        <taxon>Trebouxiophyceae</taxon>
        <taxon>Chlorellales</taxon>
        <taxon>Chlorellaceae</taxon>
        <taxon>Chlorella clade</taxon>
        <taxon>Chlorella</taxon>
    </lineage>
</organism>
<keyword evidence="2" id="KW-0732">Signal</keyword>
<evidence type="ECO:0000256" key="1">
    <source>
        <dbReference type="SAM" id="MobiDB-lite"/>
    </source>
</evidence>
<dbReference type="InterPro" id="IPR050962">
    <property type="entry name" value="Phosphate-bind_PstS"/>
</dbReference>
<dbReference type="STRING" id="554065.E1ZQG7"/>
<dbReference type="EMBL" id="GL433859">
    <property type="protein sequence ID" value="EFN52019.1"/>
    <property type="molecule type" value="Genomic_DNA"/>
</dbReference>
<feature type="chain" id="PRO_5003156639" evidence="2">
    <location>
        <begin position="19"/>
        <end position="393"/>
    </location>
</feature>
<feature type="signal peptide" evidence="2">
    <location>
        <begin position="1"/>
        <end position="18"/>
    </location>
</feature>
<evidence type="ECO:0000313" key="4">
    <source>
        <dbReference type="Proteomes" id="UP000008141"/>
    </source>
</evidence>
<dbReference type="RefSeq" id="XP_005844121.1">
    <property type="nucleotide sequence ID" value="XM_005844059.1"/>
</dbReference>
<dbReference type="InParanoid" id="E1ZQG7"/>
<keyword evidence="4" id="KW-1185">Reference proteome</keyword>
<dbReference type="OrthoDB" id="511982at2759"/>
<dbReference type="GeneID" id="17351459"/>
<gene>
    <name evidence="3" type="ORF">CHLNCDRAFT_139584</name>
</gene>
<dbReference type="KEGG" id="cvr:CHLNCDRAFT_139584"/>
<dbReference type="SUPFAM" id="SSF53850">
    <property type="entry name" value="Periplasmic binding protein-like II"/>
    <property type="match status" value="1"/>
</dbReference>
<feature type="region of interest" description="Disordered" evidence="1">
    <location>
        <begin position="349"/>
        <end position="368"/>
    </location>
</feature>
<dbReference type="Proteomes" id="UP000008141">
    <property type="component" value="Unassembled WGS sequence"/>
</dbReference>
<dbReference type="PANTHER" id="PTHR42996">
    <property type="entry name" value="PHOSPHATE-BINDING PROTEIN PSTS"/>
    <property type="match status" value="1"/>
</dbReference>
<dbReference type="PANTHER" id="PTHR42996:SF1">
    <property type="entry name" value="PHOSPHATE-BINDING PROTEIN PSTS"/>
    <property type="match status" value="1"/>
</dbReference>
<evidence type="ECO:0000256" key="2">
    <source>
        <dbReference type="SAM" id="SignalP"/>
    </source>
</evidence>